<sequence length="94" mass="10641">MEIKWIEDFIALAQYQSFSRAAEFFLPAWLKTLTAHFGDVRARVSRAQDHIQLLVDPTEILARQCVAYAVSACSLGDTHYVAHDGNSAFKLELR</sequence>
<dbReference type="EMBL" id="QRGA01000009">
    <property type="protein sequence ID" value="RDU97642.1"/>
    <property type="molecule type" value="Genomic_DNA"/>
</dbReference>
<evidence type="ECO:0000313" key="3">
    <source>
        <dbReference type="Proteomes" id="UP000256838"/>
    </source>
</evidence>
<protein>
    <recommendedName>
        <fullName evidence="1">HTH lysR-type domain-containing protein</fullName>
    </recommendedName>
</protein>
<evidence type="ECO:0000313" key="2">
    <source>
        <dbReference type="EMBL" id="RDU97642.1"/>
    </source>
</evidence>
<dbReference type="AlphaFoldDB" id="A0A3D8JXV3"/>
<dbReference type="GO" id="GO:0003700">
    <property type="term" value="F:DNA-binding transcription factor activity"/>
    <property type="evidence" value="ECO:0007669"/>
    <property type="project" value="InterPro"/>
</dbReference>
<dbReference type="Proteomes" id="UP000256838">
    <property type="component" value="Unassembled WGS sequence"/>
</dbReference>
<proteinExistence type="predicted"/>
<dbReference type="OrthoDB" id="528082at2"/>
<dbReference type="PROSITE" id="PS50931">
    <property type="entry name" value="HTH_LYSR"/>
    <property type="match status" value="1"/>
</dbReference>
<dbReference type="RefSeq" id="WP_115534832.1">
    <property type="nucleotide sequence ID" value="NZ_QRGA01000009.1"/>
</dbReference>
<evidence type="ECO:0000259" key="1">
    <source>
        <dbReference type="PROSITE" id="PS50931"/>
    </source>
</evidence>
<reference evidence="2 3" key="1">
    <citation type="submission" date="2018-08" db="EMBL/GenBank/DDBJ databases">
        <title>Paraburkholderia sp. DHOM06 isolated from forest soil.</title>
        <authorList>
            <person name="Gao Z.-H."/>
            <person name="Qiu L.-H."/>
        </authorList>
    </citation>
    <scope>NUCLEOTIDE SEQUENCE [LARGE SCALE GENOMIC DNA]</scope>
    <source>
        <strain evidence="2 3">DHOM06</strain>
    </source>
</reference>
<feature type="domain" description="HTH lysR-type" evidence="1">
    <location>
        <begin position="1"/>
        <end position="23"/>
    </location>
</feature>
<accession>A0A3D8JXV3</accession>
<comment type="caution">
    <text evidence="2">The sequence shown here is derived from an EMBL/GenBank/DDBJ whole genome shotgun (WGS) entry which is preliminary data.</text>
</comment>
<name>A0A3D8JXV3_9BURK</name>
<dbReference type="InterPro" id="IPR000847">
    <property type="entry name" value="LysR_HTH_N"/>
</dbReference>
<keyword evidence="3" id="KW-1185">Reference proteome</keyword>
<gene>
    <name evidence="2" type="ORF">DWV00_17365</name>
</gene>
<organism evidence="2 3">
    <name type="scientific">Trinickia dinghuensis</name>
    <dbReference type="NCBI Taxonomy" id="2291023"/>
    <lineage>
        <taxon>Bacteria</taxon>
        <taxon>Pseudomonadati</taxon>
        <taxon>Pseudomonadota</taxon>
        <taxon>Betaproteobacteria</taxon>
        <taxon>Burkholderiales</taxon>
        <taxon>Burkholderiaceae</taxon>
        <taxon>Trinickia</taxon>
    </lineage>
</organism>